<accession>A0A1G7EGX7</accession>
<dbReference type="RefSeq" id="WP_092745959.1">
    <property type="nucleotide sequence ID" value="NZ_FMZC01000023.1"/>
</dbReference>
<reference evidence="1 2" key="1">
    <citation type="submission" date="2016-10" db="EMBL/GenBank/DDBJ databases">
        <authorList>
            <person name="de Groot N.N."/>
        </authorList>
    </citation>
    <scope>NUCLEOTIDE SEQUENCE [LARGE SCALE GENOMIC DNA]</scope>
    <source>
        <strain evidence="1 2">DSM 16619</strain>
    </source>
</reference>
<dbReference type="AlphaFoldDB" id="A0A1G7EGX7"/>
<gene>
    <name evidence="1" type="ORF">SAMN05192589_12320</name>
</gene>
<evidence type="ECO:0000313" key="2">
    <source>
        <dbReference type="Proteomes" id="UP000198781"/>
    </source>
</evidence>
<name>A0A1G7EGX7_9BURK</name>
<dbReference type="Proteomes" id="UP000198781">
    <property type="component" value="Unassembled WGS sequence"/>
</dbReference>
<organism evidence="1 2">
    <name type="scientific">Paracidovorax valerianellae</name>
    <dbReference type="NCBI Taxonomy" id="187868"/>
    <lineage>
        <taxon>Bacteria</taxon>
        <taxon>Pseudomonadati</taxon>
        <taxon>Pseudomonadota</taxon>
        <taxon>Betaproteobacteria</taxon>
        <taxon>Burkholderiales</taxon>
        <taxon>Comamonadaceae</taxon>
        <taxon>Paracidovorax</taxon>
    </lineage>
</organism>
<protein>
    <submittedName>
        <fullName evidence="1">Uncharacterized protein</fullName>
    </submittedName>
</protein>
<evidence type="ECO:0000313" key="1">
    <source>
        <dbReference type="EMBL" id="SDE62893.1"/>
    </source>
</evidence>
<dbReference type="STRING" id="187868.SAMN05192589_12320"/>
<sequence>MLVAPQQAQHAARVVAVHSALLSLLLEQTPELAPDGVTASFHWSEEEGVSLSITYSRDGLVVGEEGI</sequence>
<proteinExistence type="predicted"/>
<keyword evidence="2" id="KW-1185">Reference proteome</keyword>
<dbReference type="EMBL" id="FMZC01000023">
    <property type="protein sequence ID" value="SDE62893.1"/>
    <property type="molecule type" value="Genomic_DNA"/>
</dbReference>